<proteinExistence type="predicted"/>
<comment type="caution">
    <text evidence="1">The sequence shown here is derived from an EMBL/GenBank/DDBJ whole genome shotgun (WGS) entry which is preliminary data.</text>
</comment>
<keyword evidence="2" id="KW-1185">Reference proteome</keyword>
<evidence type="ECO:0000313" key="2">
    <source>
        <dbReference type="Proteomes" id="UP000070186"/>
    </source>
</evidence>
<accession>A0A133XES7</accession>
<reference evidence="1 2" key="1">
    <citation type="submission" date="2015-12" db="EMBL/GenBank/DDBJ databases">
        <title>Nitrous oxide reduction kinetics distinguish bacteria harboring typical versus atypical NosZ.</title>
        <authorList>
            <person name="Yoon S."/>
            <person name="Nissen S."/>
            <person name="Park D."/>
            <person name="Sanford R.A."/>
            <person name="Loeffler F.E."/>
        </authorList>
    </citation>
    <scope>NUCLEOTIDE SEQUENCE [LARGE SCALE GENOMIC DNA]</scope>
    <source>
        <strain evidence="1 2">ATCC BAA-841</strain>
    </source>
</reference>
<dbReference type="AlphaFoldDB" id="A0A133XES7"/>
<dbReference type="Proteomes" id="UP000070186">
    <property type="component" value="Unassembled WGS sequence"/>
</dbReference>
<dbReference type="EMBL" id="LODL01000035">
    <property type="protein sequence ID" value="KXB29448.1"/>
    <property type="molecule type" value="Genomic_DNA"/>
</dbReference>
<organism evidence="1 2">
    <name type="scientific">Dechloromonas denitrificans</name>
    <dbReference type="NCBI Taxonomy" id="281362"/>
    <lineage>
        <taxon>Bacteria</taxon>
        <taxon>Pseudomonadati</taxon>
        <taxon>Pseudomonadota</taxon>
        <taxon>Betaproteobacteria</taxon>
        <taxon>Rhodocyclales</taxon>
        <taxon>Azonexaceae</taxon>
        <taxon>Dechloromonas</taxon>
    </lineage>
</organism>
<dbReference type="STRING" id="281362.AT959_15955"/>
<sequence length="89" mass="9313">MMFPFAHSTKQMARAGVGRAMECQRSLAVAAKVLLAALFCCPVAGSGGFVMTTGRMGATPPWDALTLVKAGANCQPFPDGPGLYFAMRT</sequence>
<name>A0A133XES7_9RHOO</name>
<protein>
    <submittedName>
        <fullName evidence="1">Uncharacterized protein</fullName>
    </submittedName>
</protein>
<evidence type="ECO:0000313" key="1">
    <source>
        <dbReference type="EMBL" id="KXB29448.1"/>
    </source>
</evidence>
<gene>
    <name evidence="1" type="ORF">AT959_15955</name>
</gene>